<sequence>MSAAGGAADLWESARKTGQVRFLLLGPAQAHDSTGRPVAVGGARLAALLTLLALEPGRTVSAERLVDAIWGDAPPDRAAGALQALASRLRRLLADPDAVESRPGGYRLRAGPDDVDTHVFARLAARGRDELAAGEAAAADATLARAQGLWRGPALADTAALPFAHTPVARLGELRLQVAEDRARARVALGRAQEAAVELEPLADAHPLRERLQARLVHALHAAGRQADALERYRRTRAALVDELGVEPGPELAEAHLAVLRGHPQPPPAPEPAPLRAPRGRLGAPLTTFVGRERELVRLAELLPEARLVTLTGPGGAGKTRLSVEAATRLAAERPETVPDGVWFVELAPLGDGDSLPQAVAAVFGRHGSPHPFDIGKPEADPLVPLIGELAQRRLLLVLDNCEHLIDAAARLAERLLAACPGLRVLATSREGLGVPGEIRYAVPAMELPPDGADAAAAAGYASVRLFADRAASARPGFAVDDGNVASVVRICRELDGQPLAIELAAARVAILTPDQIADRLHDRFALLTGGSRTALPRHQTLRGVVDWSWELLDKPERALLRRLSAFPAGAAIDGVERVCAADELPAADVLDTVAALVDKSLVTVVETSDGSGRALSRYRLLETVRAYGAEQLDAAGETERVRAALAEYQLELWAEGDAGLRGPEQRHWTVRLAGEHDNLRAALRWAVDTGRLSTALRMAARAVMYWQMAGNRKESAHWGAELMRRLPEPPPDAVAEYIECMSLLDIGGEDPLGALIERTDRAVALMARHGVDELNRPLLVSLPAMAAMLHGRLDEAAELMGRKAAAGDPWVSACGYGGLGMLNSARGDWEGARAAFEAALRGFARVGDQAMEVQTLIGLSELVGLDDGEEALRLLRAAERTVVRLMPQSAYTSLVQVRIAAELLRHDRPAEALATLEDSAARFEMISGADDHKFLTTAAWSLYHRVTGRPDLARARIDAALTRPVPKGVAGHGALLLLLELVWVDLAEGDVDGARRRLGEAARVRALFVPLTTSALLIGHAGLAMAEGRPGRAAELIGASEALRGRPDNRDVDTRRLLREAGELLGAAEVERIRAAGRRGAAAIARETVDADHCEG</sequence>
<gene>
    <name evidence="5" type="ORF">CLV72_110209</name>
</gene>
<dbReference type="InterPro" id="IPR016032">
    <property type="entry name" value="Sig_transdc_resp-reg_C-effctor"/>
</dbReference>
<accession>A0A2T0PU71</accession>
<evidence type="ECO:0000259" key="4">
    <source>
        <dbReference type="PROSITE" id="PS51755"/>
    </source>
</evidence>
<comment type="caution">
    <text evidence="5">The sequence shown here is derived from an EMBL/GenBank/DDBJ whole genome shotgun (WGS) entry which is preliminary data.</text>
</comment>
<dbReference type="CDD" id="cd15831">
    <property type="entry name" value="BTAD"/>
    <property type="match status" value="1"/>
</dbReference>
<evidence type="ECO:0000313" key="5">
    <source>
        <dbReference type="EMBL" id="PRX92449.1"/>
    </source>
</evidence>
<dbReference type="PANTHER" id="PTHR47691">
    <property type="entry name" value="REGULATOR-RELATED"/>
    <property type="match status" value="1"/>
</dbReference>
<dbReference type="SUPFAM" id="SSF52540">
    <property type="entry name" value="P-loop containing nucleoside triphosphate hydrolases"/>
    <property type="match status" value="1"/>
</dbReference>
<feature type="domain" description="OmpR/PhoB-type" evidence="4">
    <location>
        <begin position="12"/>
        <end position="110"/>
    </location>
</feature>
<proteinExistence type="inferred from homology"/>
<dbReference type="PANTHER" id="PTHR47691:SF3">
    <property type="entry name" value="HTH-TYPE TRANSCRIPTIONAL REGULATOR RV0890C-RELATED"/>
    <property type="match status" value="1"/>
</dbReference>
<dbReference type="SMART" id="SM00862">
    <property type="entry name" value="Trans_reg_C"/>
    <property type="match status" value="1"/>
</dbReference>
<dbReference type="Pfam" id="PF25872">
    <property type="entry name" value="HTH_77"/>
    <property type="match status" value="1"/>
</dbReference>
<dbReference type="GO" id="GO:0003677">
    <property type="term" value="F:DNA binding"/>
    <property type="evidence" value="ECO:0007669"/>
    <property type="project" value="UniProtKB-UniRule"/>
</dbReference>
<evidence type="ECO:0000256" key="2">
    <source>
        <dbReference type="ARBA" id="ARBA00023125"/>
    </source>
</evidence>
<feature type="DNA-binding region" description="OmpR/PhoB-type" evidence="3">
    <location>
        <begin position="12"/>
        <end position="110"/>
    </location>
</feature>
<protein>
    <submittedName>
        <fullName evidence="5">Putative ATPase</fullName>
    </submittedName>
</protein>
<dbReference type="GO" id="GO:0006355">
    <property type="term" value="P:regulation of DNA-templated transcription"/>
    <property type="evidence" value="ECO:0007669"/>
    <property type="project" value="InterPro"/>
</dbReference>
<dbReference type="InterPro" id="IPR001867">
    <property type="entry name" value="OmpR/PhoB-type_DNA-bd"/>
</dbReference>
<dbReference type="GO" id="GO:0000160">
    <property type="term" value="P:phosphorelay signal transduction system"/>
    <property type="evidence" value="ECO:0007669"/>
    <property type="project" value="InterPro"/>
</dbReference>
<dbReference type="Gene3D" id="1.25.40.10">
    <property type="entry name" value="Tetratricopeptide repeat domain"/>
    <property type="match status" value="2"/>
</dbReference>
<comment type="similarity">
    <text evidence="1">Belongs to the AfsR/DnrI/RedD regulatory family.</text>
</comment>
<keyword evidence="6" id="KW-1185">Reference proteome</keyword>
<dbReference type="Pfam" id="PF03704">
    <property type="entry name" value="BTAD"/>
    <property type="match status" value="1"/>
</dbReference>
<dbReference type="InterPro" id="IPR011990">
    <property type="entry name" value="TPR-like_helical_dom_sf"/>
</dbReference>
<dbReference type="Gene3D" id="1.10.10.10">
    <property type="entry name" value="Winged helix-like DNA-binding domain superfamily/Winged helix DNA-binding domain"/>
    <property type="match status" value="1"/>
</dbReference>
<reference evidence="5 6" key="1">
    <citation type="submission" date="2018-03" db="EMBL/GenBank/DDBJ databases">
        <title>Genomic Encyclopedia of Archaeal and Bacterial Type Strains, Phase II (KMG-II): from individual species to whole genera.</title>
        <authorList>
            <person name="Goeker M."/>
        </authorList>
    </citation>
    <scope>NUCLEOTIDE SEQUENCE [LARGE SCALE GENOMIC DNA]</scope>
    <source>
        <strain evidence="5 6">DSM 45601</strain>
    </source>
</reference>
<evidence type="ECO:0000313" key="6">
    <source>
        <dbReference type="Proteomes" id="UP000237846"/>
    </source>
</evidence>
<evidence type="ECO:0000256" key="1">
    <source>
        <dbReference type="ARBA" id="ARBA00005820"/>
    </source>
</evidence>
<keyword evidence="2 3" id="KW-0238">DNA-binding</keyword>
<dbReference type="InterPro" id="IPR005158">
    <property type="entry name" value="BTAD"/>
</dbReference>
<dbReference type="InterPro" id="IPR058852">
    <property type="entry name" value="HTH_77"/>
</dbReference>
<dbReference type="SUPFAM" id="SSF46894">
    <property type="entry name" value="C-terminal effector domain of the bipartite response regulators"/>
    <property type="match status" value="1"/>
</dbReference>
<dbReference type="Gene3D" id="3.40.50.300">
    <property type="entry name" value="P-loop containing nucleotide triphosphate hydrolases"/>
    <property type="match status" value="1"/>
</dbReference>
<name>A0A2T0PU71_9ACTN</name>
<dbReference type="PROSITE" id="PS51755">
    <property type="entry name" value="OMPR_PHOB"/>
    <property type="match status" value="1"/>
</dbReference>
<dbReference type="InterPro" id="IPR036388">
    <property type="entry name" value="WH-like_DNA-bd_sf"/>
</dbReference>
<dbReference type="Pfam" id="PF00486">
    <property type="entry name" value="Trans_reg_C"/>
    <property type="match status" value="1"/>
</dbReference>
<dbReference type="SUPFAM" id="SSF48452">
    <property type="entry name" value="TPR-like"/>
    <property type="match status" value="2"/>
</dbReference>
<organism evidence="5 6">
    <name type="scientific">Allonocardiopsis opalescens</name>
    <dbReference type="NCBI Taxonomy" id="1144618"/>
    <lineage>
        <taxon>Bacteria</taxon>
        <taxon>Bacillati</taxon>
        <taxon>Actinomycetota</taxon>
        <taxon>Actinomycetes</taxon>
        <taxon>Streptosporangiales</taxon>
        <taxon>Allonocardiopsis</taxon>
    </lineage>
</organism>
<dbReference type="AlphaFoldDB" id="A0A2T0PU71"/>
<dbReference type="SMART" id="SM01043">
    <property type="entry name" value="BTAD"/>
    <property type="match status" value="1"/>
</dbReference>
<dbReference type="InterPro" id="IPR027417">
    <property type="entry name" value="P-loop_NTPase"/>
</dbReference>
<evidence type="ECO:0000256" key="3">
    <source>
        <dbReference type="PROSITE-ProRule" id="PRU01091"/>
    </source>
</evidence>
<dbReference type="EMBL" id="PVZC01000010">
    <property type="protein sequence ID" value="PRX92449.1"/>
    <property type="molecule type" value="Genomic_DNA"/>
</dbReference>
<dbReference type="PRINTS" id="PR00364">
    <property type="entry name" value="DISEASERSIST"/>
</dbReference>
<dbReference type="Proteomes" id="UP000237846">
    <property type="component" value="Unassembled WGS sequence"/>
</dbReference>